<organism evidence="1 2">
    <name type="scientific">Hyalomma asiaticum</name>
    <name type="common">Tick</name>
    <dbReference type="NCBI Taxonomy" id="266040"/>
    <lineage>
        <taxon>Eukaryota</taxon>
        <taxon>Metazoa</taxon>
        <taxon>Ecdysozoa</taxon>
        <taxon>Arthropoda</taxon>
        <taxon>Chelicerata</taxon>
        <taxon>Arachnida</taxon>
        <taxon>Acari</taxon>
        <taxon>Parasitiformes</taxon>
        <taxon>Ixodida</taxon>
        <taxon>Ixodoidea</taxon>
        <taxon>Ixodidae</taxon>
        <taxon>Hyalomminae</taxon>
        <taxon>Hyalomma</taxon>
    </lineage>
</organism>
<comment type="caution">
    <text evidence="1">The sequence shown here is derived from an EMBL/GenBank/DDBJ whole genome shotgun (WGS) entry which is preliminary data.</text>
</comment>
<evidence type="ECO:0000313" key="2">
    <source>
        <dbReference type="Proteomes" id="UP000821845"/>
    </source>
</evidence>
<dbReference type="Proteomes" id="UP000821845">
    <property type="component" value="Chromosome 6"/>
</dbReference>
<gene>
    <name evidence="1" type="ORF">HPB50_000005</name>
</gene>
<protein>
    <submittedName>
        <fullName evidence="1">Uncharacterized protein</fullName>
    </submittedName>
</protein>
<name>A0ACB7S2V9_HYAAI</name>
<dbReference type="EMBL" id="CM023486">
    <property type="protein sequence ID" value="KAH6927144.1"/>
    <property type="molecule type" value="Genomic_DNA"/>
</dbReference>
<sequence length="103" mass="12163">MEIEEKLYDRFSVCLSDIQLLFTDSGDEWRVARLLPDSDMHLLPKVKVQALFSNSVKPEYRFLPRRLALLMEFARHFPLPHLLMDDNEHWDEVVCFRVSPVGC</sequence>
<evidence type="ECO:0000313" key="1">
    <source>
        <dbReference type="EMBL" id="KAH6927144.1"/>
    </source>
</evidence>
<proteinExistence type="predicted"/>
<accession>A0ACB7S2V9</accession>
<reference evidence="1" key="1">
    <citation type="submission" date="2020-05" db="EMBL/GenBank/DDBJ databases">
        <title>Large-scale comparative analyses of tick genomes elucidate their genetic diversity and vector capacities.</title>
        <authorList>
            <person name="Jia N."/>
            <person name="Wang J."/>
            <person name="Shi W."/>
            <person name="Du L."/>
            <person name="Sun Y."/>
            <person name="Zhan W."/>
            <person name="Jiang J."/>
            <person name="Wang Q."/>
            <person name="Zhang B."/>
            <person name="Ji P."/>
            <person name="Sakyi L.B."/>
            <person name="Cui X."/>
            <person name="Yuan T."/>
            <person name="Jiang B."/>
            <person name="Yang W."/>
            <person name="Lam T.T.-Y."/>
            <person name="Chang Q."/>
            <person name="Ding S."/>
            <person name="Wang X."/>
            <person name="Zhu J."/>
            <person name="Ruan X."/>
            <person name="Zhao L."/>
            <person name="Wei J."/>
            <person name="Que T."/>
            <person name="Du C."/>
            <person name="Cheng J."/>
            <person name="Dai P."/>
            <person name="Han X."/>
            <person name="Huang E."/>
            <person name="Gao Y."/>
            <person name="Liu J."/>
            <person name="Shao H."/>
            <person name="Ye R."/>
            <person name="Li L."/>
            <person name="Wei W."/>
            <person name="Wang X."/>
            <person name="Wang C."/>
            <person name="Yang T."/>
            <person name="Huo Q."/>
            <person name="Li W."/>
            <person name="Guo W."/>
            <person name="Chen H."/>
            <person name="Zhou L."/>
            <person name="Ni X."/>
            <person name="Tian J."/>
            <person name="Zhou Y."/>
            <person name="Sheng Y."/>
            <person name="Liu T."/>
            <person name="Pan Y."/>
            <person name="Xia L."/>
            <person name="Li J."/>
            <person name="Zhao F."/>
            <person name="Cao W."/>
        </authorList>
    </citation>
    <scope>NUCLEOTIDE SEQUENCE</scope>
    <source>
        <strain evidence="1">Hyas-2018</strain>
    </source>
</reference>
<keyword evidence="2" id="KW-1185">Reference proteome</keyword>